<dbReference type="Proteomes" id="UP001501371">
    <property type="component" value="Unassembled WGS sequence"/>
</dbReference>
<accession>A0ABN1UP66</accession>
<dbReference type="EMBL" id="BAAAKV010000010">
    <property type="protein sequence ID" value="GAA1160027.1"/>
    <property type="molecule type" value="Genomic_DNA"/>
</dbReference>
<feature type="region of interest" description="Disordered" evidence="1">
    <location>
        <begin position="84"/>
        <end position="109"/>
    </location>
</feature>
<gene>
    <name evidence="2" type="ORF">GCM10009654_15280</name>
</gene>
<evidence type="ECO:0000313" key="3">
    <source>
        <dbReference type="Proteomes" id="UP001501371"/>
    </source>
</evidence>
<proteinExistence type="predicted"/>
<evidence type="ECO:0000256" key="1">
    <source>
        <dbReference type="SAM" id="MobiDB-lite"/>
    </source>
</evidence>
<dbReference type="RefSeq" id="WP_344272027.1">
    <property type="nucleotide sequence ID" value="NZ_BAAAKV010000010.1"/>
</dbReference>
<organism evidence="2 3">
    <name type="scientific">Streptomyces hebeiensis</name>
    <dbReference type="NCBI Taxonomy" id="229486"/>
    <lineage>
        <taxon>Bacteria</taxon>
        <taxon>Bacillati</taxon>
        <taxon>Actinomycetota</taxon>
        <taxon>Actinomycetes</taxon>
        <taxon>Kitasatosporales</taxon>
        <taxon>Streptomycetaceae</taxon>
        <taxon>Streptomyces</taxon>
    </lineage>
</organism>
<evidence type="ECO:0000313" key="2">
    <source>
        <dbReference type="EMBL" id="GAA1160027.1"/>
    </source>
</evidence>
<keyword evidence="3" id="KW-1185">Reference proteome</keyword>
<sequence>MTPDAIRIGRGRGGEVGVEGPLDDLARRLLRRAGFLFEPSLRGHWVRLPFDRGRGWENERATWAAQMLSAARYAVYLDPALDAHSTPPATPLRPPTMTAQTPPPRAPHR</sequence>
<name>A0ABN1UP66_9ACTN</name>
<comment type="caution">
    <text evidence="2">The sequence shown here is derived from an EMBL/GenBank/DDBJ whole genome shotgun (WGS) entry which is preliminary data.</text>
</comment>
<protein>
    <submittedName>
        <fullName evidence="2">Uncharacterized protein</fullName>
    </submittedName>
</protein>
<reference evidence="2 3" key="1">
    <citation type="journal article" date="2019" name="Int. J. Syst. Evol. Microbiol.">
        <title>The Global Catalogue of Microorganisms (GCM) 10K type strain sequencing project: providing services to taxonomists for standard genome sequencing and annotation.</title>
        <authorList>
            <consortium name="The Broad Institute Genomics Platform"/>
            <consortium name="The Broad Institute Genome Sequencing Center for Infectious Disease"/>
            <person name="Wu L."/>
            <person name="Ma J."/>
        </authorList>
    </citation>
    <scope>NUCLEOTIDE SEQUENCE [LARGE SCALE GENOMIC DNA]</scope>
    <source>
        <strain evidence="2 3">JCM 12696</strain>
    </source>
</reference>